<evidence type="ECO:0000256" key="1">
    <source>
        <dbReference type="SAM" id="SignalP"/>
    </source>
</evidence>
<evidence type="ECO:0000313" key="2">
    <source>
        <dbReference type="EMBL" id="JAW15491.1"/>
    </source>
</evidence>
<keyword evidence="1" id="KW-0732">Signal</keyword>
<name>A0A224Y4P2_9HEMI</name>
<sequence>MVNLATAVMENLAVLAMADTVVMAEVMEEVMAAMEVMENMVFHFMVMAKDLAIMDMDTRSIMDIMVIPTMVDIIMDKNLPNI</sequence>
<reference evidence="2" key="1">
    <citation type="journal article" date="2018" name="PLoS Negl. Trop. Dis.">
        <title>An insight into the salivary gland and fat body transcriptome of Panstrongylus lignarius (Hemiptera: Heteroptera), the main vector of Chagas disease in Peru.</title>
        <authorList>
            <person name="Nevoa J.C."/>
            <person name="Mendes M.T."/>
            <person name="da Silva M.V."/>
            <person name="Soares S.C."/>
            <person name="Oliveira C.J.F."/>
            <person name="Ribeiro J.M.C."/>
        </authorList>
    </citation>
    <scope>NUCLEOTIDE SEQUENCE</scope>
</reference>
<feature type="chain" id="PRO_5012691418" evidence="1">
    <location>
        <begin position="25"/>
        <end position="82"/>
    </location>
</feature>
<accession>A0A224Y4P2</accession>
<proteinExistence type="predicted"/>
<organism evidence="2">
    <name type="scientific">Panstrongylus lignarius</name>
    <dbReference type="NCBI Taxonomy" id="156445"/>
    <lineage>
        <taxon>Eukaryota</taxon>
        <taxon>Metazoa</taxon>
        <taxon>Ecdysozoa</taxon>
        <taxon>Arthropoda</taxon>
        <taxon>Hexapoda</taxon>
        <taxon>Insecta</taxon>
        <taxon>Pterygota</taxon>
        <taxon>Neoptera</taxon>
        <taxon>Paraneoptera</taxon>
        <taxon>Hemiptera</taxon>
        <taxon>Heteroptera</taxon>
        <taxon>Panheteroptera</taxon>
        <taxon>Cimicomorpha</taxon>
        <taxon>Reduviidae</taxon>
        <taxon>Triatominae</taxon>
        <taxon>Panstrongylus</taxon>
    </lineage>
</organism>
<dbReference type="EMBL" id="GFTR01000935">
    <property type="protein sequence ID" value="JAW15491.1"/>
    <property type="molecule type" value="Transcribed_RNA"/>
</dbReference>
<dbReference type="AlphaFoldDB" id="A0A224Y4P2"/>
<feature type="signal peptide" evidence="1">
    <location>
        <begin position="1"/>
        <end position="24"/>
    </location>
</feature>
<protein>
    <submittedName>
        <fullName evidence="2">Putative secreted protein</fullName>
    </submittedName>
</protein>